<dbReference type="Gene3D" id="3.40.50.150">
    <property type="entry name" value="Vaccinia Virus protein VP39"/>
    <property type="match status" value="1"/>
</dbReference>
<reference evidence="6" key="1">
    <citation type="submission" date="2020-09" db="EMBL/GenBank/DDBJ databases">
        <title>Comparative genome analyses of four rice-infecting Rhizoctonia solani isolates reveal extensive enrichment of homogalacturonan modification genes.</title>
        <authorList>
            <person name="Lee D.-Y."/>
            <person name="Jeon J."/>
            <person name="Kim K.-T."/>
            <person name="Cheong K."/>
            <person name="Song H."/>
            <person name="Choi G."/>
            <person name="Ko J."/>
            <person name="Opiyo S.O."/>
            <person name="Zuo S."/>
            <person name="Madhav S."/>
            <person name="Lee Y.-H."/>
            <person name="Wang G.-L."/>
        </authorList>
    </citation>
    <scope>NUCLEOTIDE SEQUENCE</scope>
    <source>
        <strain evidence="6">AG1-IA B2</strain>
    </source>
</reference>
<dbReference type="InterPro" id="IPR041698">
    <property type="entry name" value="Methyltransf_25"/>
</dbReference>
<keyword evidence="3" id="KW-0949">S-adenosyl-L-methionine</keyword>
<dbReference type="GO" id="GO:0032259">
    <property type="term" value="P:methylation"/>
    <property type="evidence" value="ECO:0007669"/>
    <property type="project" value="UniProtKB-KW"/>
</dbReference>
<evidence type="ECO:0000313" key="7">
    <source>
        <dbReference type="Proteomes" id="UP000614334"/>
    </source>
</evidence>
<evidence type="ECO:0000256" key="4">
    <source>
        <dbReference type="SAM" id="MobiDB-lite"/>
    </source>
</evidence>
<feature type="region of interest" description="Disordered" evidence="4">
    <location>
        <begin position="192"/>
        <end position="214"/>
    </location>
</feature>
<protein>
    <submittedName>
        <fullName evidence="6">Methyltransferase domain</fullName>
    </submittedName>
</protein>
<evidence type="ECO:0000256" key="3">
    <source>
        <dbReference type="ARBA" id="ARBA00022691"/>
    </source>
</evidence>
<feature type="compositionally biased region" description="Basic and acidic residues" evidence="4">
    <location>
        <begin position="192"/>
        <end position="213"/>
    </location>
</feature>
<keyword evidence="2 6" id="KW-0808">Transferase</keyword>
<name>A0A8H7IAS1_9AGAM</name>
<gene>
    <name evidence="6" type="ORF">RHS01_06975</name>
</gene>
<dbReference type="GO" id="GO:0008168">
    <property type="term" value="F:methyltransferase activity"/>
    <property type="evidence" value="ECO:0007669"/>
    <property type="project" value="UniProtKB-KW"/>
</dbReference>
<evidence type="ECO:0000256" key="1">
    <source>
        <dbReference type="ARBA" id="ARBA00022603"/>
    </source>
</evidence>
<comment type="caution">
    <text evidence="6">The sequence shown here is derived from an EMBL/GenBank/DDBJ whole genome shotgun (WGS) entry which is preliminary data.</text>
</comment>
<keyword evidence="1 6" id="KW-0489">Methyltransferase</keyword>
<dbReference type="EMBL" id="JACYCF010000013">
    <property type="protein sequence ID" value="KAF8753368.1"/>
    <property type="molecule type" value="Genomic_DNA"/>
</dbReference>
<dbReference type="InterPro" id="IPR029063">
    <property type="entry name" value="SAM-dependent_MTases_sf"/>
</dbReference>
<accession>A0A8H7IAS1</accession>
<dbReference type="Proteomes" id="UP000614334">
    <property type="component" value="Unassembled WGS sequence"/>
</dbReference>
<proteinExistence type="predicted"/>
<dbReference type="InterPro" id="IPR023576">
    <property type="entry name" value="UbiE/COQ5_MeTrFase_CS"/>
</dbReference>
<organism evidence="6 7">
    <name type="scientific">Rhizoctonia solani</name>
    <dbReference type="NCBI Taxonomy" id="456999"/>
    <lineage>
        <taxon>Eukaryota</taxon>
        <taxon>Fungi</taxon>
        <taxon>Dikarya</taxon>
        <taxon>Basidiomycota</taxon>
        <taxon>Agaricomycotina</taxon>
        <taxon>Agaricomycetes</taxon>
        <taxon>Cantharellales</taxon>
        <taxon>Ceratobasidiaceae</taxon>
        <taxon>Rhizoctonia</taxon>
    </lineage>
</organism>
<dbReference type="PANTHER" id="PTHR43591:SF24">
    <property type="entry name" value="2-METHOXY-6-POLYPRENYL-1,4-BENZOQUINOL METHYLASE, MITOCHONDRIAL"/>
    <property type="match status" value="1"/>
</dbReference>
<dbReference type="PANTHER" id="PTHR43591">
    <property type="entry name" value="METHYLTRANSFERASE"/>
    <property type="match status" value="1"/>
</dbReference>
<dbReference type="Pfam" id="PF13649">
    <property type="entry name" value="Methyltransf_25"/>
    <property type="match status" value="1"/>
</dbReference>
<evidence type="ECO:0000313" key="6">
    <source>
        <dbReference type="EMBL" id="KAF8753368.1"/>
    </source>
</evidence>
<dbReference type="SUPFAM" id="SSF53335">
    <property type="entry name" value="S-adenosyl-L-methionine-dependent methyltransferases"/>
    <property type="match status" value="1"/>
</dbReference>
<dbReference type="AlphaFoldDB" id="A0A8H7IAS1"/>
<sequence length="315" mass="35492">MELATSSPDVVIRHGRQFHKTKSNYGLPNDEGEHTRLNYQNEALKMMLGTYHLTTFRLDKPRSTNSCNHRLLDVASGSGIWAIEMAREFPKAQVVGIDMSNPGALGNIPQNASFVIADITKRLPFEDQSFDVVQMRIVPSIHERTSIYKEIHRVLRPGGFIQLVEPSPHTSRVGRTPPAMDETDQAIIRCGHKSESKGETARQRRNGNDKDDWSMGNRIASDLRRAPSMWMSIHETLVVVPIGVWTQDEVSREAGRLMQHCAVELIKGFRPNLIDDAGLTEGEVDSMITKLGNELEDGSRWQLQAPFHFVWAVKT</sequence>
<evidence type="ECO:0000259" key="5">
    <source>
        <dbReference type="Pfam" id="PF13649"/>
    </source>
</evidence>
<feature type="domain" description="Methyltransferase" evidence="5">
    <location>
        <begin position="72"/>
        <end position="159"/>
    </location>
</feature>
<evidence type="ECO:0000256" key="2">
    <source>
        <dbReference type="ARBA" id="ARBA00022679"/>
    </source>
</evidence>
<dbReference type="PROSITE" id="PS01184">
    <property type="entry name" value="UBIE_2"/>
    <property type="match status" value="1"/>
</dbReference>
<dbReference type="CDD" id="cd02440">
    <property type="entry name" value="AdoMet_MTases"/>
    <property type="match status" value="1"/>
</dbReference>